<dbReference type="RefSeq" id="WP_035483646.1">
    <property type="nucleotide sequence ID" value="NZ_CADFGL010000007.1"/>
</dbReference>
<reference evidence="1 2" key="1">
    <citation type="submission" date="2020-04" db="EMBL/GenBank/DDBJ databases">
        <authorList>
            <person name="De Canck E."/>
        </authorList>
    </citation>
    <scope>NUCLEOTIDE SEQUENCE [LARGE SCALE GENOMIC DNA]</scope>
    <source>
        <strain evidence="1 2">LMG 22037</strain>
    </source>
</reference>
<protein>
    <submittedName>
        <fullName evidence="1">Uncharacterized protein</fullName>
    </submittedName>
</protein>
<proteinExistence type="predicted"/>
<evidence type="ECO:0000313" key="2">
    <source>
        <dbReference type="Proteomes" id="UP000494249"/>
    </source>
</evidence>
<gene>
    <name evidence="1" type="ORF">LMG22037_01984</name>
</gene>
<sequence length="158" mass="17810">MIQATARRSSFHAQGARVFYRGNPVYTQAAPLRIGLRLWGIDEYEVLRWGERLPTLGERIVWDIVHDPDSDDAGMVIHLVRSSAATLGSFCWNCVGANRAMYRATRSSSLNVAVFSGDPRRLPTPSYGLWAMAGRRSEAETVHEVVRTLVFPRMMDTR</sequence>
<name>A0A6J5AK17_9BURK</name>
<dbReference type="EMBL" id="CADIKB010000006">
    <property type="protein sequence ID" value="CAB3671408.1"/>
    <property type="molecule type" value="Genomic_DNA"/>
</dbReference>
<accession>A0A6J5AK17</accession>
<dbReference type="Proteomes" id="UP000494249">
    <property type="component" value="Unassembled WGS sequence"/>
</dbReference>
<evidence type="ECO:0000313" key="1">
    <source>
        <dbReference type="EMBL" id="CAB3671408.1"/>
    </source>
</evidence>
<organism evidence="1 2">
    <name type="scientific">Paraburkholderia phenoliruptrix</name>
    <dbReference type="NCBI Taxonomy" id="252970"/>
    <lineage>
        <taxon>Bacteria</taxon>
        <taxon>Pseudomonadati</taxon>
        <taxon>Pseudomonadota</taxon>
        <taxon>Betaproteobacteria</taxon>
        <taxon>Burkholderiales</taxon>
        <taxon>Burkholderiaceae</taxon>
        <taxon>Paraburkholderia</taxon>
    </lineage>
</organism>
<dbReference type="AlphaFoldDB" id="A0A6J5AK17"/>